<evidence type="ECO:0000313" key="2">
    <source>
        <dbReference type="Proteomes" id="UP001519460"/>
    </source>
</evidence>
<proteinExistence type="predicted"/>
<dbReference type="AlphaFoldDB" id="A0ABD0LP58"/>
<dbReference type="EMBL" id="JACVVK020000032">
    <property type="protein sequence ID" value="KAK7501320.1"/>
    <property type="molecule type" value="Genomic_DNA"/>
</dbReference>
<sequence>MHRTREHDFPAAAWQWALPRPDPDLLGKNSLTQDSLTTQPALHHALHGLSPCPEYFGTSLGASRGSVITNAS</sequence>
<keyword evidence="2" id="KW-1185">Reference proteome</keyword>
<reference evidence="1 2" key="1">
    <citation type="journal article" date="2023" name="Sci. Data">
        <title>Genome assembly of the Korean intertidal mud-creeper Batillaria attramentaria.</title>
        <authorList>
            <person name="Patra A.K."/>
            <person name="Ho P.T."/>
            <person name="Jun S."/>
            <person name="Lee S.J."/>
            <person name="Kim Y."/>
            <person name="Won Y.J."/>
        </authorList>
    </citation>
    <scope>NUCLEOTIDE SEQUENCE [LARGE SCALE GENOMIC DNA]</scope>
    <source>
        <strain evidence="1">Wonlab-2016</strain>
    </source>
</reference>
<dbReference type="Proteomes" id="UP001519460">
    <property type="component" value="Unassembled WGS sequence"/>
</dbReference>
<name>A0ABD0LP58_9CAEN</name>
<gene>
    <name evidence="1" type="ORF">BaRGS_00007445</name>
</gene>
<evidence type="ECO:0000313" key="1">
    <source>
        <dbReference type="EMBL" id="KAK7501320.1"/>
    </source>
</evidence>
<comment type="caution">
    <text evidence="1">The sequence shown here is derived from an EMBL/GenBank/DDBJ whole genome shotgun (WGS) entry which is preliminary data.</text>
</comment>
<protein>
    <submittedName>
        <fullName evidence="1">Uncharacterized protein</fullName>
    </submittedName>
</protein>
<organism evidence="1 2">
    <name type="scientific">Batillaria attramentaria</name>
    <dbReference type="NCBI Taxonomy" id="370345"/>
    <lineage>
        <taxon>Eukaryota</taxon>
        <taxon>Metazoa</taxon>
        <taxon>Spiralia</taxon>
        <taxon>Lophotrochozoa</taxon>
        <taxon>Mollusca</taxon>
        <taxon>Gastropoda</taxon>
        <taxon>Caenogastropoda</taxon>
        <taxon>Sorbeoconcha</taxon>
        <taxon>Cerithioidea</taxon>
        <taxon>Batillariidae</taxon>
        <taxon>Batillaria</taxon>
    </lineage>
</organism>
<accession>A0ABD0LP58</accession>